<dbReference type="HAMAP" id="MF_00011">
    <property type="entry name" value="Adenylosucc_synth"/>
    <property type="match status" value="1"/>
</dbReference>
<feature type="binding site" description="in other chain" evidence="8">
    <location>
        <begin position="13"/>
        <end position="16"/>
    </location>
    <ligand>
        <name>IMP</name>
        <dbReference type="ChEBI" id="CHEBI:58053"/>
        <note>ligand shared between dimeric partners</note>
    </ligand>
</feature>
<dbReference type="PANTHER" id="PTHR11846">
    <property type="entry name" value="ADENYLOSUCCINATE SYNTHETASE"/>
    <property type="match status" value="1"/>
</dbReference>
<dbReference type="EMBL" id="DRLI01000171">
    <property type="protein sequence ID" value="HHM02261.1"/>
    <property type="molecule type" value="Genomic_DNA"/>
</dbReference>
<dbReference type="PROSITE" id="PS00513">
    <property type="entry name" value="ADENYLOSUCCIN_SYN_2"/>
    <property type="match status" value="1"/>
</dbReference>
<feature type="binding site" evidence="8">
    <location>
        <position position="13"/>
    </location>
    <ligand>
        <name>Mg(2+)</name>
        <dbReference type="ChEBI" id="CHEBI:18420"/>
    </ligand>
</feature>
<evidence type="ECO:0000256" key="4">
    <source>
        <dbReference type="ARBA" id="ARBA00022741"/>
    </source>
</evidence>
<feature type="binding site" evidence="8">
    <location>
        <position position="305"/>
    </location>
    <ligand>
        <name>GTP</name>
        <dbReference type="ChEBI" id="CHEBI:37565"/>
    </ligand>
</feature>
<comment type="similarity">
    <text evidence="8 10">Belongs to the adenylosuccinate synthetase family.</text>
</comment>
<dbReference type="PANTHER" id="PTHR11846:SF0">
    <property type="entry name" value="ADENYLOSUCCINATE SYNTHETASE"/>
    <property type="match status" value="1"/>
</dbReference>
<dbReference type="SUPFAM" id="SSF52540">
    <property type="entry name" value="P-loop containing nucleoside triphosphate hydrolases"/>
    <property type="match status" value="1"/>
</dbReference>
<reference evidence="11" key="1">
    <citation type="journal article" date="2020" name="mSystems">
        <title>Genome- and Community-Level Interaction Insights into Carbon Utilization and Element Cycling Functions of Hydrothermarchaeota in Hydrothermal Sediment.</title>
        <authorList>
            <person name="Zhou Z."/>
            <person name="Liu Y."/>
            <person name="Xu W."/>
            <person name="Pan J."/>
            <person name="Luo Z.H."/>
            <person name="Li M."/>
        </authorList>
    </citation>
    <scope>NUCLEOTIDE SEQUENCE [LARGE SCALE GENOMIC DNA]</scope>
    <source>
        <strain evidence="11">HyVt-460</strain>
    </source>
</reference>
<feature type="binding site" evidence="8">
    <location>
        <position position="40"/>
    </location>
    <ligand>
        <name>Mg(2+)</name>
        <dbReference type="ChEBI" id="CHEBI:18420"/>
    </ligand>
</feature>
<comment type="catalytic activity">
    <reaction evidence="8 10">
        <text>IMP + L-aspartate + GTP = N(6)-(1,2-dicarboxyethyl)-AMP + GDP + phosphate + 2 H(+)</text>
        <dbReference type="Rhea" id="RHEA:15753"/>
        <dbReference type="ChEBI" id="CHEBI:15378"/>
        <dbReference type="ChEBI" id="CHEBI:29991"/>
        <dbReference type="ChEBI" id="CHEBI:37565"/>
        <dbReference type="ChEBI" id="CHEBI:43474"/>
        <dbReference type="ChEBI" id="CHEBI:57567"/>
        <dbReference type="ChEBI" id="CHEBI:58053"/>
        <dbReference type="ChEBI" id="CHEBI:58189"/>
        <dbReference type="EC" id="6.3.4.4"/>
    </reaction>
</comment>
<dbReference type="InterPro" id="IPR027417">
    <property type="entry name" value="P-loop_NTPase"/>
</dbReference>
<evidence type="ECO:0000256" key="10">
    <source>
        <dbReference type="RuleBase" id="RU000520"/>
    </source>
</evidence>
<dbReference type="Pfam" id="PF00709">
    <property type="entry name" value="Adenylsucc_synt"/>
    <property type="match status" value="1"/>
</dbReference>
<feature type="binding site" description="in other chain" evidence="8">
    <location>
        <position position="224"/>
    </location>
    <ligand>
        <name>IMP</name>
        <dbReference type="ChEBI" id="CHEBI:58053"/>
        <note>ligand shared between dimeric partners</note>
    </ligand>
</feature>
<dbReference type="NCBIfam" id="TIGR00184">
    <property type="entry name" value="purA"/>
    <property type="match status" value="1"/>
</dbReference>
<dbReference type="AlphaFoldDB" id="A0A7V5RPB8"/>
<keyword evidence="5 8" id="KW-0658">Purine biosynthesis</keyword>
<feature type="binding site" description="in other chain" evidence="8">
    <location>
        <position position="239"/>
    </location>
    <ligand>
        <name>IMP</name>
        <dbReference type="ChEBI" id="CHEBI:58053"/>
        <note>ligand shared between dimeric partners</note>
    </ligand>
</feature>
<accession>A0A7V5RPB8</accession>
<dbReference type="UniPathway" id="UPA00075">
    <property type="reaction ID" value="UER00335"/>
</dbReference>
<dbReference type="CDD" id="cd03108">
    <property type="entry name" value="AdSS"/>
    <property type="match status" value="1"/>
</dbReference>
<keyword evidence="3 8" id="KW-0479">Metal-binding</keyword>
<dbReference type="NCBIfam" id="NF002223">
    <property type="entry name" value="PRK01117.1"/>
    <property type="match status" value="1"/>
</dbReference>
<dbReference type="Gene3D" id="1.10.300.10">
    <property type="entry name" value="Adenylosuccinate Synthetase, subunit A, domain 2"/>
    <property type="match status" value="1"/>
</dbReference>
<dbReference type="InterPro" id="IPR033128">
    <property type="entry name" value="Adenylosuccin_syn_Lys_AS"/>
</dbReference>
<dbReference type="InterPro" id="IPR001114">
    <property type="entry name" value="Adenylosuccinate_synthetase"/>
</dbReference>
<organism evidence="11">
    <name type="scientific">Caldithrix abyssi</name>
    <dbReference type="NCBI Taxonomy" id="187145"/>
    <lineage>
        <taxon>Bacteria</taxon>
        <taxon>Pseudomonadati</taxon>
        <taxon>Calditrichota</taxon>
        <taxon>Calditrichia</taxon>
        <taxon>Calditrichales</taxon>
        <taxon>Calditrichaceae</taxon>
        <taxon>Caldithrix</taxon>
    </lineage>
</organism>
<feature type="active site" description="Proton donor" evidence="8">
    <location>
        <position position="41"/>
    </location>
</feature>
<feature type="binding site" description="in other chain" evidence="8">
    <location>
        <begin position="38"/>
        <end position="41"/>
    </location>
    <ligand>
        <name>IMP</name>
        <dbReference type="ChEBI" id="CHEBI:58053"/>
        <note>ligand shared between dimeric partners</note>
    </ligand>
</feature>
<evidence type="ECO:0000256" key="7">
    <source>
        <dbReference type="ARBA" id="ARBA00023134"/>
    </source>
</evidence>
<feature type="active site" description="Proton acceptor" evidence="8">
    <location>
        <position position="13"/>
    </location>
</feature>
<keyword evidence="2 8" id="KW-0436">Ligase</keyword>
<comment type="subunit">
    <text evidence="1 8">Homodimer.</text>
</comment>
<comment type="caution">
    <text evidence="11">The sequence shown here is derived from an EMBL/GenBank/DDBJ whole genome shotgun (WGS) entry which is preliminary data.</text>
</comment>
<evidence type="ECO:0000256" key="8">
    <source>
        <dbReference type="HAMAP-Rule" id="MF_00011"/>
    </source>
</evidence>
<evidence type="ECO:0000256" key="2">
    <source>
        <dbReference type="ARBA" id="ARBA00022598"/>
    </source>
</evidence>
<keyword evidence="4 8" id="KW-0547">Nucleotide-binding</keyword>
<dbReference type="GO" id="GO:0005737">
    <property type="term" value="C:cytoplasm"/>
    <property type="evidence" value="ECO:0007669"/>
    <property type="project" value="UniProtKB-SubCell"/>
</dbReference>
<evidence type="ECO:0000256" key="9">
    <source>
        <dbReference type="PROSITE-ProRule" id="PRU10134"/>
    </source>
</evidence>
<feature type="binding site" evidence="8">
    <location>
        <begin position="413"/>
        <end position="415"/>
    </location>
    <ligand>
        <name>GTP</name>
        <dbReference type="ChEBI" id="CHEBI:37565"/>
    </ligand>
</feature>
<dbReference type="GO" id="GO:0000287">
    <property type="term" value="F:magnesium ion binding"/>
    <property type="evidence" value="ECO:0007669"/>
    <property type="project" value="UniProtKB-UniRule"/>
</dbReference>
<keyword evidence="6 8" id="KW-0460">Magnesium</keyword>
<keyword evidence="7 8" id="KW-0342">GTP-binding</keyword>
<proteinExistence type="inferred from homology"/>
<evidence type="ECO:0000256" key="1">
    <source>
        <dbReference type="ARBA" id="ARBA00011738"/>
    </source>
</evidence>
<dbReference type="FunFam" id="1.10.300.10:FF:000001">
    <property type="entry name" value="Adenylosuccinate synthetase"/>
    <property type="match status" value="1"/>
</dbReference>
<keyword evidence="8" id="KW-0963">Cytoplasm</keyword>
<dbReference type="FunFam" id="3.90.170.10:FF:000001">
    <property type="entry name" value="Adenylosuccinate synthetase"/>
    <property type="match status" value="1"/>
</dbReference>
<feature type="binding site" evidence="8">
    <location>
        <position position="143"/>
    </location>
    <ligand>
        <name>IMP</name>
        <dbReference type="ChEBI" id="CHEBI:58053"/>
        <note>ligand shared between dimeric partners</note>
    </ligand>
</feature>
<dbReference type="GO" id="GO:0044208">
    <property type="term" value="P:'de novo' AMP biosynthetic process"/>
    <property type="evidence" value="ECO:0007669"/>
    <property type="project" value="UniProtKB-UniRule"/>
</dbReference>
<dbReference type="Gene3D" id="3.40.440.10">
    <property type="entry name" value="Adenylosuccinate Synthetase, subunit A, domain 1"/>
    <property type="match status" value="1"/>
</dbReference>
<feature type="binding site" evidence="8">
    <location>
        <begin position="12"/>
        <end position="18"/>
    </location>
    <ligand>
        <name>GTP</name>
        <dbReference type="ChEBI" id="CHEBI:37565"/>
    </ligand>
</feature>
<comment type="function">
    <text evidence="8">Plays an important role in the de novo pathway of purine nucleotide biosynthesis. Catalyzes the first committed step in the biosynthesis of AMP from IMP.</text>
</comment>
<feature type="binding site" evidence="8">
    <location>
        <begin position="299"/>
        <end position="305"/>
    </location>
    <ligand>
        <name>substrate</name>
    </ligand>
</feature>
<dbReference type="InterPro" id="IPR042111">
    <property type="entry name" value="Adenylosuccinate_synth_dom3"/>
</dbReference>
<evidence type="ECO:0000256" key="6">
    <source>
        <dbReference type="ARBA" id="ARBA00022842"/>
    </source>
</evidence>
<dbReference type="SMART" id="SM00788">
    <property type="entry name" value="Adenylsucc_synt"/>
    <property type="match status" value="1"/>
</dbReference>
<dbReference type="EC" id="6.3.4.4" evidence="8 10"/>
<feature type="binding site" description="in other chain" evidence="8">
    <location>
        <position position="129"/>
    </location>
    <ligand>
        <name>IMP</name>
        <dbReference type="ChEBI" id="CHEBI:58053"/>
        <note>ligand shared between dimeric partners</note>
    </ligand>
</feature>
<sequence>MSVSIVVGAQWGDEGKGKIIDVLSASADMVLRYQGGANAGHTVYIGQKKYVLHLIPSGILRPGVVCVIGGGVVLDPEAFKAEIDVLHDAGIQTQGRLLISPRTHIILPYHKKLDQCSEDQKGRQKIGTTGRGIGPAYVDKYNRAGLRAIDLLNEAIREERIRENLKLKNFIIEKYYNEEPLDESLILQQAAAHAELIRPYIAETIERVDTALRGKRSILVEGAQGALLDIDYGSYPFVTSSHPVAGGAFIGSGLGVVPDAEVIGVAKAYLTRVGNGPFPTELNDATGTLLRDRGGEYGATTGRPRRCGWLDLVALRYSARINGLTQIALTKVDVLDGMDRLKVATAYTLDGHELDTFPADPEEQKRIQPVYKTLEGWNDSTASCDSMSALPRQAREYIAYMEDYLKIPVKIVSTGQRRDQILFA</sequence>
<comment type="subcellular location">
    <subcellularLocation>
        <location evidence="8">Cytoplasm</location>
    </subcellularLocation>
</comment>
<dbReference type="Gene3D" id="3.90.170.10">
    <property type="entry name" value="Adenylosuccinate Synthetase, subunit A, domain 3"/>
    <property type="match status" value="1"/>
</dbReference>
<name>A0A7V5RPB8_CALAY</name>
<dbReference type="InterPro" id="IPR018220">
    <property type="entry name" value="Adenylosuccin_syn_GTP-bd"/>
</dbReference>
<feature type="binding site" evidence="8">
    <location>
        <begin position="331"/>
        <end position="333"/>
    </location>
    <ligand>
        <name>GTP</name>
        <dbReference type="ChEBI" id="CHEBI:37565"/>
    </ligand>
</feature>
<gene>
    <name evidence="8" type="primary">purA</name>
    <name evidence="11" type="ORF">ENJ15_04555</name>
</gene>
<feature type="binding site" description="in other chain" evidence="8">
    <location>
        <position position="303"/>
    </location>
    <ligand>
        <name>IMP</name>
        <dbReference type="ChEBI" id="CHEBI:58053"/>
        <note>ligand shared between dimeric partners</note>
    </ligand>
</feature>
<evidence type="ECO:0000256" key="3">
    <source>
        <dbReference type="ARBA" id="ARBA00022723"/>
    </source>
</evidence>
<evidence type="ECO:0000313" key="11">
    <source>
        <dbReference type="EMBL" id="HHM02261.1"/>
    </source>
</evidence>
<feature type="active site" evidence="9">
    <location>
        <position position="140"/>
    </location>
</feature>
<dbReference type="InterPro" id="IPR042110">
    <property type="entry name" value="Adenylosuccinate_synth_dom2"/>
</dbReference>
<dbReference type="InterPro" id="IPR042109">
    <property type="entry name" value="Adenylosuccinate_synth_dom1"/>
</dbReference>
<evidence type="ECO:0000256" key="5">
    <source>
        <dbReference type="ARBA" id="ARBA00022755"/>
    </source>
</evidence>
<dbReference type="PROSITE" id="PS01266">
    <property type="entry name" value="ADENYLOSUCCIN_SYN_1"/>
    <property type="match status" value="1"/>
</dbReference>
<comment type="cofactor">
    <cofactor evidence="8">
        <name>Mg(2+)</name>
        <dbReference type="ChEBI" id="CHEBI:18420"/>
    </cofactor>
    <text evidence="8">Binds 1 Mg(2+) ion per subunit.</text>
</comment>
<dbReference type="GO" id="GO:0004019">
    <property type="term" value="F:adenylosuccinate synthase activity"/>
    <property type="evidence" value="ECO:0007669"/>
    <property type="project" value="UniProtKB-UniRule"/>
</dbReference>
<dbReference type="GO" id="GO:0046040">
    <property type="term" value="P:IMP metabolic process"/>
    <property type="evidence" value="ECO:0007669"/>
    <property type="project" value="TreeGrafter"/>
</dbReference>
<comment type="pathway">
    <text evidence="8 10">Purine metabolism; AMP biosynthesis via de novo pathway; AMP from IMP: step 1/2.</text>
</comment>
<protein>
    <recommendedName>
        <fullName evidence="8 10">Adenylosuccinate synthetase</fullName>
        <shortName evidence="8">AMPSase</shortName>
        <shortName evidence="8">AdSS</shortName>
        <ecNumber evidence="8 10">6.3.4.4</ecNumber>
    </recommendedName>
    <alternativeName>
        <fullName evidence="8">IMP--aspartate ligase</fullName>
    </alternativeName>
</protein>
<dbReference type="GO" id="GO:0005525">
    <property type="term" value="F:GTP binding"/>
    <property type="evidence" value="ECO:0007669"/>
    <property type="project" value="UniProtKB-UniRule"/>
</dbReference>
<feature type="binding site" evidence="8">
    <location>
        <begin position="40"/>
        <end position="42"/>
    </location>
    <ligand>
        <name>GTP</name>
        <dbReference type="ChEBI" id="CHEBI:37565"/>
    </ligand>
</feature>
<dbReference type="Proteomes" id="UP000885771">
    <property type="component" value="Unassembled WGS sequence"/>
</dbReference>